<reference evidence="1" key="1">
    <citation type="submission" date="2022-12" db="EMBL/GenBank/DDBJ databases">
        <title>Marinomonas 15G1-11 sp. nov, isolated from marine algae.</title>
        <authorList>
            <person name="Butt M."/>
            <person name="Choi D.G."/>
            <person name="Kim J.M."/>
            <person name="Lee J.K."/>
            <person name="Baek J.H."/>
            <person name="Jeon C.O."/>
        </authorList>
    </citation>
    <scope>NUCLEOTIDE SEQUENCE</scope>
    <source>
        <strain evidence="1">15G1-11</strain>
    </source>
</reference>
<gene>
    <name evidence="1" type="ORF">O1D97_13155</name>
</gene>
<name>A0ABT4JVW9_9GAMM</name>
<evidence type="ECO:0000313" key="2">
    <source>
        <dbReference type="Proteomes" id="UP001149719"/>
    </source>
</evidence>
<dbReference type="EMBL" id="JAPUBN010000018">
    <property type="protein sequence ID" value="MCZ2722528.1"/>
    <property type="molecule type" value="Genomic_DNA"/>
</dbReference>
<keyword evidence="2" id="KW-1185">Reference proteome</keyword>
<dbReference type="InterPro" id="IPR043129">
    <property type="entry name" value="ATPase_NBD"/>
</dbReference>
<sequence>MTNTSELPRNTGQAVRFGCNEMVLGFIERIVSRYPSAKYVFTGGNGERIMEQLMINETFDPDLVLKGAKLLGDERILMS</sequence>
<organism evidence="1 2">
    <name type="scientific">Marinomonas phaeophyticola</name>
    <dbReference type="NCBI Taxonomy" id="3004091"/>
    <lineage>
        <taxon>Bacteria</taxon>
        <taxon>Pseudomonadati</taxon>
        <taxon>Pseudomonadota</taxon>
        <taxon>Gammaproteobacteria</taxon>
        <taxon>Oceanospirillales</taxon>
        <taxon>Oceanospirillaceae</taxon>
        <taxon>Marinomonas</taxon>
    </lineage>
</organism>
<dbReference type="RefSeq" id="WP_269126221.1">
    <property type="nucleotide sequence ID" value="NZ_JAPUBN010000018.1"/>
</dbReference>
<accession>A0ABT4JVW9</accession>
<proteinExistence type="predicted"/>
<comment type="caution">
    <text evidence="1">The sequence shown here is derived from an EMBL/GenBank/DDBJ whole genome shotgun (WGS) entry which is preliminary data.</text>
</comment>
<evidence type="ECO:0000313" key="1">
    <source>
        <dbReference type="EMBL" id="MCZ2722528.1"/>
    </source>
</evidence>
<dbReference type="Gene3D" id="3.30.420.40">
    <property type="match status" value="1"/>
</dbReference>
<dbReference type="SUPFAM" id="SSF53067">
    <property type="entry name" value="Actin-like ATPase domain"/>
    <property type="match status" value="1"/>
</dbReference>
<protein>
    <recommendedName>
        <fullName evidence="3">Pantothenate kinase</fullName>
    </recommendedName>
</protein>
<dbReference type="Proteomes" id="UP001149719">
    <property type="component" value="Unassembled WGS sequence"/>
</dbReference>
<evidence type="ECO:0008006" key="3">
    <source>
        <dbReference type="Google" id="ProtNLM"/>
    </source>
</evidence>